<dbReference type="CDD" id="cd00009">
    <property type="entry name" value="AAA"/>
    <property type="match status" value="1"/>
</dbReference>
<dbReference type="Gene3D" id="3.10.590.10">
    <property type="entry name" value="ph1033 like domains"/>
    <property type="match status" value="1"/>
</dbReference>
<organism evidence="2 3">
    <name type="scientific">Candidatus Acetatifactor stercoripullorum</name>
    <dbReference type="NCBI Taxonomy" id="2838414"/>
    <lineage>
        <taxon>Bacteria</taxon>
        <taxon>Bacillati</taxon>
        <taxon>Bacillota</taxon>
        <taxon>Clostridia</taxon>
        <taxon>Lachnospirales</taxon>
        <taxon>Lachnospiraceae</taxon>
        <taxon>Acetatifactor</taxon>
    </lineage>
</organism>
<dbReference type="AlphaFoldDB" id="A0A9D1R440"/>
<dbReference type="SUPFAM" id="SSF52540">
    <property type="entry name" value="P-loop containing nucleoside triphosphate hydrolases"/>
    <property type="match status" value="1"/>
</dbReference>
<dbReference type="Proteomes" id="UP000824265">
    <property type="component" value="Unassembled WGS sequence"/>
</dbReference>
<accession>A0A9D1R440</accession>
<reference evidence="2" key="1">
    <citation type="journal article" date="2021" name="PeerJ">
        <title>Extensive microbial diversity within the chicken gut microbiome revealed by metagenomics and culture.</title>
        <authorList>
            <person name="Gilroy R."/>
            <person name="Ravi A."/>
            <person name="Getino M."/>
            <person name="Pursley I."/>
            <person name="Horton D.L."/>
            <person name="Alikhan N.F."/>
            <person name="Baker D."/>
            <person name="Gharbi K."/>
            <person name="Hall N."/>
            <person name="Watson M."/>
            <person name="Adriaenssens E.M."/>
            <person name="Foster-Nyarko E."/>
            <person name="Jarju S."/>
            <person name="Secka A."/>
            <person name="Antonio M."/>
            <person name="Oren A."/>
            <person name="Chaudhuri R.R."/>
            <person name="La Ragione R."/>
            <person name="Hildebrand F."/>
            <person name="Pallen M.J."/>
        </authorList>
    </citation>
    <scope>NUCLEOTIDE SEQUENCE</scope>
    <source>
        <strain evidence="2">CHK195-6426</strain>
    </source>
</reference>
<dbReference type="InterPro" id="IPR052934">
    <property type="entry name" value="Methyl-DNA_Rec/Restrict_Enz"/>
</dbReference>
<dbReference type="EMBL" id="DXGH01000020">
    <property type="protein sequence ID" value="HIW80627.1"/>
    <property type="molecule type" value="Genomic_DNA"/>
</dbReference>
<evidence type="ECO:0000313" key="2">
    <source>
        <dbReference type="EMBL" id="HIW80627.1"/>
    </source>
</evidence>
<dbReference type="Pfam" id="PF07728">
    <property type="entry name" value="AAA_5"/>
    <property type="match status" value="1"/>
</dbReference>
<sequence>MIDTGKLRQVLEGYKAYFPSHWDDEKYKWEAVKHFQDHWNIEAEDFGAMFKEATDKTYNLLASGYAYPRRMIQIFAKADEAAVRQMFRELFDESRDLAERVKAFQASAEAIRAKYDDGTWSNHYQNTNAVSTYLWLRYPDKYYIYKYELARGAAVVLGFGFQPKPNGSVDSMLGSFALYDDICAFLQQDEEIKNMLHKAMTDTCYPDKMLRTATIDVCFYLSRFYLNEQKAKQEKEEWFPQDYTPELTVEDWTELLQDTAVFTLNALQIVKRMKDYGGQATCKQLSIRYGETPNFYSAGSVALARRIVEKTKCPVLETDAETSKFWPILYTGRGADSSMEGTYVWRLRSELSAALDQVDLSKIPLYAEVSPSIWKISHGTDATGISEFNKRVFEKRKVVVVHSQTKAKATSKVTQGQSFMEAVRKGDYFYLCYGSSIQLLGQFTSEKPVPNPEMKEGWYEREYQVIAKSKDTAAYTGAKKWWTPNDNSTCIKVAEDEKLQFEELILQPYFGISLDELFGRAEEKHSYWWLKVNPKIRSFSDWKLDEEQNYTLYNENGHKRKIFQNFLDAKVGDIVIGYEADPVNKIVALARITQGNDGEKLYFKKTEGLSVPIEYAALRECRELDKMEFFAQPNGSLFKLTKGEYDCIMDMIREENPLRQPDAVVTKYTKQDFLKAVYMTEERYHVLEALLRNKMNVILQGAPGVGKTFTAKKLAYSIMGEKDDSRIELVQFHQNYSYEDFIMGYRPNGEGFKLTEGIFYRFCQTAANHPDKDYFFIIDEINRGNMSKIFGELLMLIEKDYRGSKATLAYSGMPFSVPENLYIIGMMNTADRSLAMIDYALRRRFSFFEMEPGFHSEGFQKYQAGFGNETFNALIDQVKALNKEIAEDPSLGRGFRIGHSYFCGRKAGECTTDWMRSVVEFDILPMLSEYWFDDSGKLQRWEKNLRGVFDDE</sequence>
<gene>
    <name evidence="2" type="ORF">H9742_03720</name>
</gene>
<comment type="caution">
    <text evidence="2">The sequence shown here is derived from an EMBL/GenBank/DDBJ whole genome shotgun (WGS) entry which is preliminary data.</text>
</comment>
<dbReference type="GO" id="GO:0016887">
    <property type="term" value="F:ATP hydrolysis activity"/>
    <property type="evidence" value="ECO:0007669"/>
    <property type="project" value="InterPro"/>
</dbReference>
<feature type="domain" description="ATPase dynein-related AAA" evidence="1">
    <location>
        <begin position="696"/>
        <end position="845"/>
    </location>
</feature>
<protein>
    <submittedName>
        <fullName evidence="2">AAA family ATPase</fullName>
    </submittedName>
</protein>
<dbReference type="PANTHER" id="PTHR37291:SF1">
    <property type="entry name" value="TYPE IV METHYL-DIRECTED RESTRICTION ENZYME ECOKMCRB SUBUNIT"/>
    <property type="match status" value="1"/>
</dbReference>
<dbReference type="GO" id="GO:0005524">
    <property type="term" value="F:ATP binding"/>
    <property type="evidence" value="ECO:0007669"/>
    <property type="project" value="InterPro"/>
</dbReference>
<proteinExistence type="predicted"/>
<reference evidence="2" key="2">
    <citation type="submission" date="2021-04" db="EMBL/GenBank/DDBJ databases">
        <authorList>
            <person name="Gilroy R."/>
        </authorList>
    </citation>
    <scope>NUCLEOTIDE SEQUENCE</scope>
    <source>
        <strain evidence="2">CHK195-6426</strain>
    </source>
</reference>
<evidence type="ECO:0000313" key="3">
    <source>
        <dbReference type="Proteomes" id="UP000824265"/>
    </source>
</evidence>
<dbReference type="SUPFAM" id="SSF88697">
    <property type="entry name" value="PUA domain-like"/>
    <property type="match status" value="1"/>
</dbReference>
<name>A0A9D1R440_9FIRM</name>
<dbReference type="InterPro" id="IPR027417">
    <property type="entry name" value="P-loop_NTPase"/>
</dbReference>
<evidence type="ECO:0000259" key="1">
    <source>
        <dbReference type="Pfam" id="PF07728"/>
    </source>
</evidence>
<dbReference type="Gene3D" id="3.40.50.300">
    <property type="entry name" value="P-loop containing nucleotide triphosphate hydrolases"/>
    <property type="match status" value="1"/>
</dbReference>
<dbReference type="PANTHER" id="PTHR37291">
    <property type="entry name" value="5-METHYLCYTOSINE-SPECIFIC RESTRICTION ENZYME B"/>
    <property type="match status" value="1"/>
</dbReference>
<dbReference type="InterPro" id="IPR015947">
    <property type="entry name" value="PUA-like_sf"/>
</dbReference>
<dbReference type="InterPro" id="IPR011704">
    <property type="entry name" value="ATPase_dyneun-rel_AAA"/>
</dbReference>